<evidence type="ECO:0000313" key="3">
    <source>
        <dbReference type="Proteomes" id="UP000755551"/>
    </source>
</evidence>
<accession>A0ABS6MD91</accession>
<name>A0ABS6MD91_9GAMM</name>
<feature type="transmembrane region" description="Helical" evidence="1">
    <location>
        <begin position="340"/>
        <end position="368"/>
    </location>
</feature>
<feature type="transmembrane region" description="Helical" evidence="1">
    <location>
        <begin position="172"/>
        <end position="189"/>
    </location>
</feature>
<keyword evidence="1" id="KW-0812">Transmembrane</keyword>
<reference evidence="2 3" key="1">
    <citation type="submission" date="2021-06" db="EMBL/GenBank/DDBJ databases">
        <title>Bacterium isolated from marine sediment.</title>
        <authorList>
            <person name="Zhu K.-L."/>
            <person name="Du Z.-J."/>
            <person name="Liang Q.-Y."/>
        </authorList>
    </citation>
    <scope>NUCLEOTIDE SEQUENCE [LARGE SCALE GENOMIC DNA]</scope>
    <source>
        <strain evidence="2 3">A346</strain>
    </source>
</reference>
<feature type="transmembrane region" description="Helical" evidence="1">
    <location>
        <begin position="380"/>
        <end position="399"/>
    </location>
</feature>
<dbReference type="EMBL" id="JAHQZT010000019">
    <property type="protein sequence ID" value="MBV0934248.1"/>
    <property type="molecule type" value="Genomic_DNA"/>
</dbReference>
<feature type="transmembrane region" description="Helical" evidence="1">
    <location>
        <begin position="241"/>
        <end position="258"/>
    </location>
</feature>
<organism evidence="2 3">
    <name type="scientific">Marinobacterium weihaiense</name>
    <dbReference type="NCBI Taxonomy" id="2851016"/>
    <lineage>
        <taxon>Bacteria</taxon>
        <taxon>Pseudomonadati</taxon>
        <taxon>Pseudomonadota</taxon>
        <taxon>Gammaproteobacteria</taxon>
        <taxon>Oceanospirillales</taxon>
        <taxon>Oceanospirillaceae</taxon>
        <taxon>Marinobacterium</taxon>
    </lineage>
</organism>
<protein>
    <submittedName>
        <fullName evidence="2">Uncharacterized protein</fullName>
    </submittedName>
</protein>
<keyword evidence="1" id="KW-0472">Membrane</keyword>
<comment type="caution">
    <text evidence="2">The sequence shown here is derived from an EMBL/GenBank/DDBJ whole genome shotgun (WGS) entry which is preliminary data.</text>
</comment>
<feature type="transmembrane region" description="Helical" evidence="1">
    <location>
        <begin position="419"/>
        <end position="436"/>
    </location>
</feature>
<feature type="transmembrane region" description="Helical" evidence="1">
    <location>
        <begin position="68"/>
        <end position="87"/>
    </location>
</feature>
<feature type="transmembrane region" description="Helical" evidence="1">
    <location>
        <begin position="99"/>
        <end position="117"/>
    </location>
</feature>
<keyword evidence="1" id="KW-1133">Transmembrane helix</keyword>
<evidence type="ECO:0000256" key="1">
    <source>
        <dbReference type="SAM" id="Phobius"/>
    </source>
</evidence>
<evidence type="ECO:0000313" key="2">
    <source>
        <dbReference type="EMBL" id="MBV0934248.1"/>
    </source>
</evidence>
<dbReference type="RefSeq" id="WP_217335657.1">
    <property type="nucleotide sequence ID" value="NZ_JAHQZT010000019.1"/>
</dbReference>
<feature type="transmembrane region" description="Helical" evidence="1">
    <location>
        <begin position="309"/>
        <end position="334"/>
    </location>
</feature>
<gene>
    <name evidence="2" type="ORF">KTN04_12965</name>
</gene>
<feature type="transmembrane region" description="Helical" evidence="1">
    <location>
        <begin position="129"/>
        <end position="151"/>
    </location>
</feature>
<dbReference type="Proteomes" id="UP000755551">
    <property type="component" value="Unassembled WGS sequence"/>
</dbReference>
<feature type="transmembrane region" description="Helical" evidence="1">
    <location>
        <begin position="201"/>
        <end position="220"/>
    </location>
</feature>
<proteinExistence type="predicted"/>
<keyword evidence="3" id="KW-1185">Reference proteome</keyword>
<sequence>MTLSATTAKAALLGRRDAVSGLLIFVTLLLALLDTFGLADLATPATLCAWAFVALEFGRLSAKQRLPIYLLLGIGCGFIAWAWSSGARIDPLAILGEHLKLAMLLAAVNFIRLSTRLEQVNDRPGPRSFVTTLGGMHLLSSVANFSSMLLVGEQLKRRDTLSSLSRIILGRGFSLAVLWSPFLSILPLVLEQVPGTELYSILPFTLGLALFGLGYTLLEVRYRYPRDLARYPGYPMTARTLMMPLCLIAAILAVSGVWPTLPTVGVVALLSLLTPLMLLTLQQGPVQASRRLVEHTLTRLADTRGEISLFLSAGFLAAGVKACIAAGLFSLPFAHTDAQVAIFVMWSIVILASLGIHQFALVATYAGLLADVTTAPTLMAIAYIIATSVSMSGSLFSGVNFILQARFNCTGRAILRNNLAYSLIMLVAASLLIYMMQLSGIH</sequence>